<gene>
    <name evidence="1" type="ORF">SHM_03420</name>
</gene>
<dbReference type="RefSeq" id="WP_281748964.1">
    <property type="nucleotide sequence ID" value="NZ_AP026933.1"/>
</dbReference>
<proteinExistence type="predicted"/>
<keyword evidence="2" id="KW-1185">Reference proteome</keyword>
<dbReference type="Proteomes" id="UP001163387">
    <property type="component" value="Chromosome"/>
</dbReference>
<accession>A0ABM8BS66</accession>
<protein>
    <submittedName>
        <fullName evidence="1">Uncharacterized protein</fullName>
    </submittedName>
</protein>
<evidence type="ECO:0000313" key="1">
    <source>
        <dbReference type="EMBL" id="BDT02696.1"/>
    </source>
</evidence>
<name>A0ABM8BS66_9MOLU</name>
<evidence type="ECO:0000313" key="2">
    <source>
        <dbReference type="Proteomes" id="UP001163387"/>
    </source>
</evidence>
<organism evidence="1 2">
    <name type="scientific">Spiroplasma ixodetis</name>
    <dbReference type="NCBI Taxonomy" id="2141"/>
    <lineage>
        <taxon>Bacteria</taxon>
        <taxon>Bacillati</taxon>
        <taxon>Mycoplasmatota</taxon>
        <taxon>Mollicutes</taxon>
        <taxon>Entomoplasmatales</taxon>
        <taxon>Spiroplasmataceae</taxon>
        <taxon>Spiroplasma</taxon>
    </lineage>
</organism>
<sequence length="90" mass="10506">MFKVQLIKMSDKVINDKNNNQDIKFVVLKLLEIDKQTGVPTGEMQDKYLREGSELLSKVNFEFASYYEVDLSFSGKIIDIRELDKKEKNN</sequence>
<dbReference type="EMBL" id="AP026933">
    <property type="protein sequence ID" value="BDT02696.1"/>
    <property type="molecule type" value="Genomic_DNA"/>
</dbReference>
<reference evidence="1 2" key="1">
    <citation type="journal article" date="2022" name="Front. Microbiol.">
        <title>Male-killing mechanisms vary between Spiroplasma species.</title>
        <authorList>
            <person name="Arai H."/>
            <person name="Inoue M."/>
            <person name="Kageyama D."/>
        </authorList>
    </citation>
    <scope>NUCLEOTIDE SEQUENCE [LARGE SCALE GENOMIC DNA]</scope>
    <source>
        <strain evidence="2">sHm</strain>
    </source>
</reference>